<dbReference type="HOGENOM" id="CLU_064330_0_0_1"/>
<reference evidence="6" key="1">
    <citation type="journal article" date="2014" name="BMC Genomics">
        <title>Genome characteristics reveal the impact of lichenization on lichen-forming fungus Endocarpon pusillum Hedwig (Verrucariales, Ascomycota).</title>
        <authorList>
            <person name="Wang Y.-Y."/>
            <person name="Liu B."/>
            <person name="Zhang X.-Y."/>
            <person name="Zhou Q.-M."/>
            <person name="Zhang T."/>
            <person name="Li H."/>
            <person name="Yu Y.-F."/>
            <person name="Zhang X.-L."/>
            <person name="Hao X.-Y."/>
            <person name="Wang M."/>
            <person name="Wang L."/>
            <person name="Wei J.-C."/>
        </authorList>
    </citation>
    <scope>NUCLEOTIDE SEQUENCE [LARGE SCALE GENOMIC DNA]</scope>
    <source>
        <strain evidence="6">Z07020 / HMAS-L-300199</strain>
    </source>
</reference>
<dbReference type="Pfam" id="PF12796">
    <property type="entry name" value="Ank_2"/>
    <property type="match status" value="1"/>
</dbReference>
<dbReference type="InterPro" id="IPR036770">
    <property type="entry name" value="Ankyrin_rpt-contain_sf"/>
</dbReference>
<dbReference type="PANTHER" id="PTHR24166:SF48">
    <property type="entry name" value="PROTEIN VAPYRIN"/>
    <property type="match status" value="1"/>
</dbReference>
<feature type="region of interest" description="Disordered" evidence="4">
    <location>
        <begin position="277"/>
        <end position="305"/>
    </location>
</feature>
<keyword evidence="2 3" id="KW-0040">ANK repeat</keyword>
<proteinExistence type="predicted"/>
<feature type="repeat" description="ANK" evidence="3">
    <location>
        <begin position="249"/>
        <end position="277"/>
    </location>
</feature>
<sequence length="305" mass="34253">MSILSAKVPEVIFHDVAAWDATISELRKQCDDPFKPDDSDYIVCGRRIPTASNGAQAFPDAYYRLKEAALRGDLALAKTIYEDEWLPHTATGQFTNKDLYNVFREALKARHTPVVAFLLSQNGPFRQHHPEIAVDHGMESLLRVFNNRPLCEWFLSHGADPIVQCSYGWTPLTTAIENASRDVIDLLFEHGGSIEHGQLTHAAVRRTLPDCLEVIQMLLDKGCDINTIQYHNHKLSYEHWNNFMALGIPLHTAAENGRVDIVKFLLDHGADPKLRDTKGFLPTDNAKNNNHPEISTFSSLTASRG</sequence>
<dbReference type="Pfam" id="PF00023">
    <property type="entry name" value="Ank"/>
    <property type="match status" value="1"/>
</dbReference>
<dbReference type="SUPFAM" id="SSF48403">
    <property type="entry name" value="Ankyrin repeat"/>
    <property type="match status" value="1"/>
</dbReference>
<evidence type="ECO:0000256" key="1">
    <source>
        <dbReference type="ARBA" id="ARBA00022737"/>
    </source>
</evidence>
<dbReference type="OrthoDB" id="426293at2759"/>
<organism evidence="5 6">
    <name type="scientific">Endocarpon pusillum (strain Z07020 / HMAS-L-300199)</name>
    <name type="common">Lichen-forming fungus</name>
    <dbReference type="NCBI Taxonomy" id="1263415"/>
    <lineage>
        <taxon>Eukaryota</taxon>
        <taxon>Fungi</taxon>
        <taxon>Dikarya</taxon>
        <taxon>Ascomycota</taxon>
        <taxon>Pezizomycotina</taxon>
        <taxon>Eurotiomycetes</taxon>
        <taxon>Chaetothyriomycetidae</taxon>
        <taxon>Verrucariales</taxon>
        <taxon>Verrucariaceae</taxon>
        <taxon>Endocarpon</taxon>
    </lineage>
</organism>
<evidence type="ECO:0000313" key="6">
    <source>
        <dbReference type="Proteomes" id="UP000019373"/>
    </source>
</evidence>
<dbReference type="PROSITE" id="PS50297">
    <property type="entry name" value="ANK_REP_REGION"/>
    <property type="match status" value="2"/>
</dbReference>
<feature type="repeat" description="ANK" evidence="3">
    <location>
        <begin position="167"/>
        <end position="195"/>
    </location>
</feature>
<evidence type="ECO:0000313" key="5">
    <source>
        <dbReference type="EMBL" id="ERF69962.1"/>
    </source>
</evidence>
<keyword evidence="6" id="KW-1185">Reference proteome</keyword>
<dbReference type="PANTHER" id="PTHR24166">
    <property type="entry name" value="ROLLING PEBBLES, ISOFORM B"/>
    <property type="match status" value="1"/>
</dbReference>
<dbReference type="InterPro" id="IPR050889">
    <property type="entry name" value="Dendritic_Spine_Reg/Scaffold"/>
</dbReference>
<keyword evidence="1" id="KW-0677">Repeat</keyword>
<dbReference type="InterPro" id="IPR002110">
    <property type="entry name" value="Ankyrin_rpt"/>
</dbReference>
<accession>U1FYG5</accession>
<dbReference type="EMBL" id="KE721365">
    <property type="protein sequence ID" value="ERF69962.1"/>
    <property type="molecule type" value="Genomic_DNA"/>
</dbReference>
<gene>
    <name evidence="5" type="ORF">EPUS_08773</name>
</gene>
<evidence type="ECO:0000256" key="2">
    <source>
        <dbReference type="ARBA" id="ARBA00023043"/>
    </source>
</evidence>
<dbReference type="GeneID" id="19243616"/>
<dbReference type="Proteomes" id="UP000019373">
    <property type="component" value="Unassembled WGS sequence"/>
</dbReference>
<feature type="compositionally biased region" description="Polar residues" evidence="4">
    <location>
        <begin position="285"/>
        <end position="305"/>
    </location>
</feature>
<evidence type="ECO:0000256" key="3">
    <source>
        <dbReference type="PROSITE-ProRule" id="PRU00023"/>
    </source>
</evidence>
<dbReference type="PROSITE" id="PS50088">
    <property type="entry name" value="ANK_REPEAT"/>
    <property type="match status" value="2"/>
</dbReference>
<dbReference type="Gene3D" id="1.25.40.20">
    <property type="entry name" value="Ankyrin repeat-containing domain"/>
    <property type="match status" value="2"/>
</dbReference>
<dbReference type="RefSeq" id="XP_007804391.1">
    <property type="nucleotide sequence ID" value="XM_007806200.1"/>
</dbReference>
<protein>
    <submittedName>
        <fullName evidence="5">Uncharacterized protein</fullName>
    </submittedName>
</protein>
<dbReference type="AlphaFoldDB" id="U1FYG5"/>
<name>U1FYG5_ENDPU</name>
<dbReference type="SMART" id="SM00248">
    <property type="entry name" value="ANK"/>
    <property type="match status" value="4"/>
</dbReference>
<evidence type="ECO:0000256" key="4">
    <source>
        <dbReference type="SAM" id="MobiDB-lite"/>
    </source>
</evidence>
<dbReference type="eggNOG" id="KOG0498">
    <property type="taxonomic scope" value="Eukaryota"/>
</dbReference>